<dbReference type="AlphaFoldDB" id="C4FIT1"/>
<evidence type="ECO:0000259" key="7">
    <source>
        <dbReference type="Pfam" id="PF24961"/>
    </source>
</evidence>
<evidence type="ECO:0000256" key="4">
    <source>
        <dbReference type="ARBA" id="ARBA00023136"/>
    </source>
</evidence>
<evidence type="ECO:0000256" key="5">
    <source>
        <dbReference type="SAM" id="Phobius"/>
    </source>
</evidence>
<dbReference type="Proteomes" id="UP000005540">
    <property type="component" value="Unassembled WGS sequence"/>
</dbReference>
<dbReference type="GO" id="GO:0016020">
    <property type="term" value="C:membrane"/>
    <property type="evidence" value="ECO:0007669"/>
    <property type="project" value="UniProtKB-SubCell"/>
</dbReference>
<evidence type="ECO:0000256" key="2">
    <source>
        <dbReference type="ARBA" id="ARBA00022692"/>
    </source>
</evidence>
<keyword evidence="2 5" id="KW-0812">Transmembrane</keyword>
<dbReference type="Gene3D" id="2.40.50.140">
    <property type="entry name" value="Nucleic acid-binding proteins"/>
    <property type="match status" value="1"/>
</dbReference>
<name>C4FIT1_9AQUI</name>
<dbReference type="InterPro" id="IPR002810">
    <property type="entry name" value="NfeD-like_C"/>
</dbReference>
<evidence type="ECO:0000313" key="8">
    <source>
        <dbReference type="EMBL" id="EEP61006.1"/>
    </source>
</evidence>
<sequence>FLLMIGFYGIFFELYNPGSIIPGTVGAISLALALYSLNIISANWLGVILIGLGVLFFILEMITPLFGGLAVAGVISLALGSIILIPSDSVYGGISLQVIIPTVIFSAVFFFLVAYKGAKIQKEKPKTGSEAMIGDKAVAYTDINKEYGKVMYHGELWFAYSDEEIKKDETVIIEKVEGLKLKVRKAKPDDD</sequence>
<dbReference type="InterPro" id="IPR012340">
    <property type="entry name" value="NA-bd_OB-fold"/>
</dbReference>
<protein>
    <submittedName>
        <fullName evidence="8">Nodulation competitiveness protein NfeD</fullName>
    </submittedName>
</protein>
<dbReference type="Pfam" id="PF24961">
    <property type="entry name" value="NfeD_membrane"/>
    <property type="match status" value="1"/>
</dbReference>
<evidence type="ECO:0000313" key="9">
    <source>
        <dbReference type="Proteomes" id="UP000005540"/>
    </source>
</evidence>
<feature type="domain" description="NfeD-like C-terminal" evidence="6">
    <location>
        <begin position="130"/>
        <end position="185"/>
    </location>
</feature>
<dbReference type="InterPro" id="IPR052165">
    <property type="entry name" value="Membrane_assoc_protease"/>
</dbReference>
<organism evidence="8 9">
    <name type="scientific">Sulfurihydrogenibium yellowstonense SS-5</name>
    <dbReference type="NCBI Taxonomy" id="432331"/>
    <lineage>
        <taxon>Bacteria</taxon>
        <taxon>Pseudomonadati</taxon>
        <taxon>Aquificota</taxon>
        <taxon>Aquificia</taxon>
        <taxon>Aquificales</taxon>
        <taxon>Hydrogenothermaceae</taxon>
        <taxon>Sulfurihydrogenibium</taxon>
    </lineage>
</organism>
<keyword evidence="9" id="KW-1185">Reference proteome</keyword>
<accession>C4FIT1</accession>
<gene>
    <name evidence="8" type="ORF">SULYE_0471</name>
</gene>
<dbReference type="FunFam" id="2.40.50.140:FF:000336">
    <property type="entry name" value="Membrane-bound serine protease"/>
    <property type="match status" value="1"/>
</dbReference>
<evidence type="ECO:0000256" key="3">
    <source>
        <dbReference type="ARBA" id="ARBA00022989"/>
    </source>
</evidence>
<feature type="transmembrane region" description="Helical" evidence="5">
    <location>
        <begin position="66"/>
        <end position="85"/>
    </location>
</feature>
<comment type="subcellular location">
    <subcellularLocation>
        <location evidence="1">Membrane</location>
        <topology evidence="1">Multi-pass membrane protein</topology>
    </subcellularLocation>
</comment>
<feature type="transmembrane region" description="Helical" evidence="5">
    <location>
        <begin position="91"/>
        <end position="115"/>
    </location>
</feature>
<feature type="transmembrane region" description="Helical" evidence="5">
    <location>
        <begin position="41"/>
        <end position="59"/>
    </location>
</feature>
<dbReference type="PANTHER" id="PTHR33507">
    <property type="entry name" value="INNER MEMBRANE PROTEIN YBBJ"/>
    <property type="match status" value="1"/>
</dbReference>
<evidence type="ECO:0000259" key="6">
    <source>
        <dbReference type="Pfam" id="PF01957"/>
    </source>
</evidence>
<keyword evidence="3 5" id="KW-1133">Transmembrane helix</keyword>
<keyword evidence="4 5" id="KW-0472">Membrane</keyword>
<proteinExistence type="predicted"/>
<evidence type="ECO:0000256" key="1">
    <source>
        <dbReference type="ARBA" id="ARBA00004141"/>
    </source>
</evidence>
<dbReference type="PANTHER" id="PTHR33507:SF4">
    <property type="entry name" value="NODULATION COMPETITIVENESS PROTEIN NFED"/>
    <property type="match status" value="1"/>
</dbReference>
<dbReference type="InterPro" id="IPR056739">
    <property type="entry name" value="NfeD_membrane"/>
</dbReference>
<reference evidence="8 9" key="1">
    <citation type="submission" date="2009-04" db="EMBL/GenBank/DDBJ databases">
        <authorList>
            <person name="Reysenbach A.-L."/>
            <person name="Heidelberg J.F."/>
            <person name="Nelson W.C."/>
        </authorList>
    </citation>
    <scope>NUCLEOTIDE SEQUENCE [LARGE SCALE GENOMIC DNA]</scope>
    <source>
        <strain evidence="8 9">SS-5</strain>
    </source>
</reference>
<feature type="transmembrane region" description="Helical" evidence="5">
    <location>
        <begin position="12"/>
        <end position="35"/>
    </location>
</feature>
<dbReference type="RefSeq" id="WP_007546054.1">
    <property type="nucleotide sequence ID" value="NZ_ABZS01000032.1"/>
</dbReference>
<dbReference type="Pfam" id="PF01957">
    <property type="entry name" value="NfeD"/>
    <property type="match status" value="1"/>
</dbReference>
<feature type="domain" description="NfeD integral membrane" evidence="7">
    <location>
        <begin position="1"/>
        <end position="116"/>
    </location>
</feature>
<dbReference type="SUPFAM" id="SSF141322">
    <property type="entry name" value="NfeD domain-like"/>
    <property type="match status" value="1"/>
</dbReference>
<feature type="non-terminal residue" evidence="8">
    <location>
        <position position="1"/>
    </location>
</feature>
<comment type="caution">
    <text evidence="8">The sequence shown here is derived from an EMBL/GenBank/DDBJ whole genome shotgun (WGS) entry which is preliminary data.</text>
</comment>
<dbReference type="EMBL" id="ABZS01000032">
    <property type="protein sequence ID" value="EEP61006.1"/>
    <property type="molecule type" value="Genomic_DNA"/>
</dbReference>